<dbReference type="GO" id="GO:0002758">
    <property type="term" value="P:innate immune response-activating signaling pathway"/>
    <property type="evidence" value="ECO:0007669"/>
    <property type="project" value="UniProtKB-ARBA"/>
</dbReference>
<organism evidence="5">
    <name type="scientific">Aegilops tauschii</name>
    <name type="common">Tausch's goatgrass</name>
    <name type="synonym">Aegilops squarrosa</name>
    <dbReference type="NCBI Taxonomy" id="37682"/>
    <lineage>
        <taxon>Eukaryota</taxon>
        <taxon>Viridiplantae</taxon>
        <taxon>Streptophyta</taxon>
        <taxon>Embryophyta</taxon>
        <taxon>Tracheophyta</taxon>
        <taxon>Spermatophyta</taxon>
        <taxon>Magnoliopsida</taxon>
        <taxon>Liliopsida</taxon>
        <taxon>Poales</taxon>
        <taxon>Poaceae</taxon>
        <taxon>BOP clade</taxon>
        <taxon>Pooideae</taxon>
        <taxon>Triticodae</taxon>
        <taxon>Triticeae</taxon>
        <taxon>Triticinae</taxon>
        <taxon>Aegilops</taxon>
    </lineage>
</organism>
<sequence length="466" mass="53658">MEIWQKMKNYLGLKLEGGPGLELMRHVLNLGFNDLFLDLKTCLLYLGIFPENSKIMKDDLLKRWTAEGFVTGKNGCDPYVIAESFFGELINKNMIQIAEFDDCGHVLSCQVHDIMLEYIILKLREENFITIMNDLHSTKGYWPVRRLLLQVKNPECKHGLETVALTQARSLNFWGPAECIPPLSNFQLLRVLHLDVSEFMAKHFDLSSIGNFFQLKYLRIVGIWYKKLLKELRRLQNLQTLQIVPEAYDDYSLDICELPLTLLHLVVPKHTKLLGDIGKLRFVRSLATLKLDLENINSLGELTNLMELELCLPFPYHNDTAQMDTYYSSLLSSLCKLGICKLESLIIGDFIPRVDVLYQLASLELEVMSLSRDGAEVLARLPVLVHLKLIVVDHVPEEGIIIRRSEFPNLKTFTFSHRVLCLTFEAGGMPRLQSLYIQCDRKTNWSSKMMIYLSASSTWEASWYSR</sequence>
<evidence type="ECO:0000313" key="5">
    <source>
        <dbReference type="EnsemblPlants" id="EMT30917"/>
    </source>
</evidence>
<proteinExistence type="predicted"/>
<dbReference type="InterPro" id="IPR032675">
    <property type="entry name" value="LRR_dom_sf"/>
</dbReference>
<keyword evidence="2" id="KW-0611">Plant defense</keyword>
<name>M8CTJ6_AEGTA</name>
<dbReference type="InterPro" id="IPR055414">
    <property type="entry name" value="LRR_R13L4/SHOC2-like"/>
</dbReference>
<feature type="domain" description="Disease resistance protein winged helix" evidence="3">
    <location>
        <begin position="48"/>
        <end position="117"/>
    </location>
</feature>
<dbReference type="FunFam" id="1.10.10.10:FF:000322">
    <property type="entry name" value="Probable disease resistance protein At1g63360"/>
    <property type="match status" value="1"/>
</dbReference>
<dbReference type="InterPro" id="IPR044974">
    <property type="entry name" value="Disease_R_plants"/>
</dbReference>
<evidence type="ECO:0000256" key="1">
    <source>
        <dbReference type="ARBA" id="ARBA00022737"/>
    </source>
</evidence>
<reference evidence="5" key="1">
    <citation type="submission" date="2015-06" db="UniProtKB">
        <authorList>
            <consortium name="EnsemblPlants"/>
        </authorList>
    </citation>
    <scope>IDENTIFICATION</scope>
</reference>
<dbReference type="AlphaFoldDB" id="M8CTJ6"/>
<dbReference type="SUPFAM" id="SSF52058">
    <property type="entry name" value="L domain-like"/>
    <property type="match status" value="1"/>
</dbReference>
<accession>M8CTJ6</accession>
<dbReference type="ExpressionAtlas" id="M8CTJ6">
    <property type="expression patterns" value="baseline"/>
</dbReference>
<dbReference type="InterPro" id="IPR036388">
    <property type="entry name" value="WH-like_DNA-bd_sf"/>
</dbReference>
<dbReference type="InterPro" id="IPR058922">
    <property type="entry name" value="WHD_DRP"/>
</dbReference>
<evidence type="ECO:0000259" key="4">
    <source>
        <dbReference type="Pfam" id="PF23598"/>
    </source>
</evidence>
<dbReference type="GO" id="GO:0009626">
    <property type="term" value="P:plant-type hypersensitive response"/>
    <property type="evidence" value="ECO:0007669"/>
    <property type="project" value="UniProtKB-ARBA"/>
</dbReference>
<dbReference type="PANTHER" id="PTHR23155:SF999">
    <property type="entry name" value="NB-ARC DOMAIN CONTAINING PROTEIN, EXPRESSED"/>
    <property type="match status" value="1"/>
</dbReference>
<feature type="domain" description="Disease resistance R13L4/SHOC-2-like LRR" evidence="4">
    <location>
        <begin position="167"/>
        <end position="347"/>
    </location>
</feature>
<dbReference type="EnsemblPlants" id="EMT30917">
    <property type="protein sequence ID" value="EMT30917"/>
    <property type="gene ID" value="F775_11018"/>
</dbReference>
<dbReference type="Gene3D" id="1.10.10.10">
    <property type="entry name" value="Winged helix-like DNA-binding domain superfamily/Winged helix DNA-binding domain"/>
    <property type="match status" value="1"/>
</dbReference>
<protein>
    <submittedName>
        <fullName evidence="5">Disease resistance protein RPH8A</fullName>
    </submittedName>
</protein>
<dbReference type="PANTHER" id="PTHR23155">
    <property type="entry name" value="DISEASE RESISTANCE PROTEIN RP"/>
    <property type="match status" value="1"/>
</dbReference>
<evidence type="ECO:0000256" key="2">
    <source>
        <dbReference type="ARBA" id="ARBA00022821"/>
    </source>
</evidence>
<evidence type="ECO:0000259" key="3">
    <source>
        <dbReference type="Pfam" id="PF23559"/>
    </source>
</evidence>
<keyword evidence="1" id="KW-0677">Repeat</keyword>
<dbReference type="Gene3D" id="3.80.10.10">
    <property type="entry name" value="Ribonuclease Inhibitor"/>
    <property type="match status" value="1"/>
</dbReference>
<dbReference type="Pfam" id="PF23598">
    <property type="entry name" value="LRR_14"/>
    <property type="match status" value="2"/>
</dbReference>
<dbReference type="Pfam" id="PF23559">
    <property type="entry name" value="WHD_DRP"/>
    <property type="match status" value="1"/>
</dbReference>
<feature type="domain" description="Disease resistance R13L4/SHOC-2-like LRR" evidence="4">
    <location>
        <begin position="356"/>
        <end position="441"/>
    </location>
</feature>
<dbReference type="GO" id="GO:0042742">
    <property type="term" value="P:defense response to bacterium"/>
    <property type="evidence" value="ECO:0007669"/>
    <property type="project" value="UniProtKB-ARBA"/>
</dbReference>